<evidence type="ECO:0000313" key="3">
    <source>
        <dbReference type="EMBL" id="MDO7906286.1"/>
    </source>
</evidence>
<gene>
    <name evidence="3" type="ORF">Q5741_07630</name>
</gene>
<feature type="region of interest" description="Disordered" evidence="1">
    <location>
        <begin position="308"/>
        <end position="387"/>
    </location>
</feature>
<proteinExistence type="predicted"/>
<name>A0ABT9CAL9_9BACL</name>
<evidence type="ECO:0000313" key="4">
    <source>
        <dbReference type="Proteomes" id="UP001240171"/>
    </source>
</evidence>
<accession>A0ABT9CAL9</accession>
<feature type="region of interest" description="Disordered" evidence="1">
    <location>
        <begin position="491"/>
        <end position="535"/>
    </location>
</feature>
<feature type="chain" id="PRO_5045566052" evidence="2">
    <location>
        <begin position="41"/>
        <end position="762"/>
    </location>
</feature>
<feature type="compositionally biased region" description="Low complexity" evidence="1">
    <location>
        <begin position="343"/>
        <end position="387"/>
    </location>
</feature>
<evidence type="ECO:0000256" key="2">
    <source>
        <dbReference type="SAM" id="SignalP"/>
    </source>
</evidence>
<dbReference type="PROSITE" id="PS51257">
    <property type="entry name" value="PROKAR_LIPOPROTEIN"/>
    <property type="match status" value="1"/>
</dbReference>
<reference evidence="3 4" key="1">
    <citation type="submission" date="2023-07" db="EMBL/GenBank/DDBJ databases">
        <title>Paenibacillus sp. JX-17 nov. isolated from soil.</title>
        <authorList>
            <person name="Wan Y."/>
            <person name="Liu B."/>
        </authorList>
    </citation>
    <scope>NUCLEOTIDE SEQUENCE [LARGE SCALE GENOMIC DNA]</scope>
    <source>
        <strain evidence="3 4">JX-17</strain>
    </source>
</reference>
<protein>
    <submittedName>
        <fullName evidence="3">Carbohydrate-binding domain-containing protein</fullName>
    </submittedName>
</protein>
<dbReference type="Pfam" id="PF14262">
    <property type="entry name" value="Cthe_2159"/>
    <property type="match status" value="1"/>
</dbReference>
<evidence type="ECO:0000256" key="1">
    <source>
        <dbReference type="SAM" id="MobiDB-lite"/>
    </source>
</evidence>
<keyword evidence="4" id="KW-1185">Reference proteome</keyword>
<dbReference type="EMBL" id="JAUQTB010000003">
    <property type="protein sequence ID" value="MDO7906286.1"/>
    <property type="molecule type" value="Genomic_DNA"/>
</dbReference>
<feature type="region of interest" description="Disordered" evidence="1">
    <location>
        <begin position="706"/>
        <end position="762"/>
    </location>
</feature>
<dbReference type="Proteomes" id="UP001240171">
    <property type="component" value="Unassembled WGS sequence"/>
</dbReference>
<feature type="compositionally biased region" description="Polar residues" evidence="1">
    <location>
        <begin position="734"/>
        <end position="762"/>
    </location>
</feature>
<feature type="compositionally biased region" description="Basic and acidic residues" evidence="1">
    <location>
        <begin position="720"/>
        <end position="732"/>
    </location>
</feature>
<dbReference type="RefSeq" id="WP_305023486.1">
    <property type="nucleotide sequence ID" value="NZ_JAUQTB010000003.1"/>
</dbReference>
<organism evidence="3 4">
    <name type="scientific">Paenibacillus lacisoli</name>
    <dbReference type="NCBI Taxonomy" id="3064525"/>
    <lineage>
        <taxon>Bacteria</taxon>
        <taxon>Bacillati</taxon>
        <taxon>Bacillota</taxon>
        <taxon>Bacilli</taxon>
        <taxon>Bacillales</taxon>
        <taxon>Paenibacillaceae</taxon>
        <taxon>Paenibacillus</taxon>
    </lineage>
</organism>
<keyword evidence="2" id="KW-0732">Signal</keyword>
<comment type="caution">
    <text evidence="3">The sequence shown here is derived from an EMBL/GenBank/DDBJ whole genome shotgun (WGS) entry which is preliminary data.</text>
</comment>
<dbReference type="InterPro" id="IPR025584">
    <property type="entry name" value="Cthe_2159"/>
</dbReference>
<feature type="compositionally biased region" description="Low complexity" evidence="1">
    <location>
        <begin position="500"/>
        <end position="522"/>
    </location>
</feature>
<feature type="signal peptide" evidence="2">
    <location>
        <begin position="1"/>
        <end position="40"/>
    </location>
</feature>
<sequence length="762" mass="75369">MKKLKPTKTMRQLMSNKGKMGVVLLCTAAMLSACGTTTNADSTAAAAAVAKTTNLVMGDLVTFDSTDTSTTWSQSSSTMIKLSGKTAAINGTGAAAANGKVTITKAGTYVVSGTLSEGQIVVNTSDEGLVHLVLNGANIHSSTSAPIYIKKADKAVITLQAGTKSTLSDGKNYVFDDTTKEEPDAAIFSKADLTINGTGKLAITANYKDGIRSKDDLKIAGGTIWIQSADDAIVGKDMVAVKSGTVTVKAGGDGIKSTNDEDAKKGFVAIAGGTFNIKAHNDGIQAETHLLLDGGTYTVATGGGSANAPVKMETMPGGFGGGGTPPAGERPALPPGVTAPADGSGETNTGAASGSSAAGTTTSSTAVPDAPPASTAQAGAAPTGTGTTTAAAADAETATESAKAIKAGTNLVIHGGTYTIDAMDDAVHSNSLILISGGTFDIRTGDDGVHADDALTIDGGTIGIKKSYEGLEANIITINDGKISVTASDDGVNASGGSEDTASTGADEASAAGSAADAGTTAPGPRPEGGSSNAQLILNGGVLNVDAGGDGLDANGSITMTGGTAIINGPTDDGNGPLDFDGDFNISGGTLVAAGSAGMAQAPSDTSGQRSIAMTFTAAQKAGTLIHVEDSEGNTIATFAPSKEFRSVVISSPVLKDGGTYTLYTGGSSTGSESDGWYEGGQYTGGTQVVQFQVEDSVTTWVNESGVTTANSGFGPGGGRRPEGVRSGDKDVPSTGTTSNESSTAVQGTVVESSTSTATDSK</sequence>